<accession>A0A1P8Q6E4</accession>
<feature type="transmembrane region" description="Helical" evidence="1">
    <location>
        <begin position="454"/>
        <end position="472"/>
    </location>
</feature>
<dbReference type="EMBL" id="CP019323">
    <property type="protein sequence ID" value="APX73418.1"/>
    <property type="molecule type" value="Genomic_DNA"/>
</dbReference>
<keyword evidence="1" id="KW-0812">Transmembrane</keyword>
<feature type="transmembrane region" description="Helical" evidence="1">
    <location>
        <begin position="235"/>
        <end position="255"/>
    </location>
</feature>
<name>A0A1P8Q6E4_9LACO</name>
<evidence type="ECO:0000256" key="1">
    <source>
        <dbReference type="SAM" id="Phobius"/>
    </source>
</evidence>
<feature type="transmembrane region" description="Helical" evidence="1">
    <location>
        <begin position="390"/>
        <end position="409"/>
    </location>
</feature>
<protein>
    <recommendedName>
        <fullName evidence="4">Glycosyltransferase RgtA/B/C/D-like domain-containing protein</fullName>
    </recommendedName>
</protein>
<feature type="transmembrane region" description="Helical" evidence="1">
    <location>
        <begin position="107"/>
        <end position="126"/>
    </location>
</feature>
<evidence type="ECO:0000313" key="2">
    <source>
        <dbReference type="EMBL" id="APX73418.1"/>
    </source>
</evidence>
<feature type="transmembrane region" description="Helical" evidence="1">
    <location>
        <begin position="12"/>
        <end position="36"/>
    </location>
</feature>
<evidence type="ECO:0000313" key="3">
    <source>
        <dbReference type="Proteomes" id="UP000187499"/>
    </source>
</evidence>
<dbReference type="Proteomes" id="UP000187499">
    <property type="component" value="Chromosome"/>
</dbReference>
<feature type="transmembrane region" description="Helical" evidence="1">
    <location>
        <begin position="211"/>
        <end position="228"/>
    </location>
</feature>
<evidence type="ECO:0008006" key="4">
    <source>
        <dbReference type="Google" id="ProtNLM"/>
    </source>
</evidence>
<reference evidence="3" key="1">
    <citation type="submission" date="2016-12" db="EMBL/GenBank/DDBJ databases">
        <authorList>
            <person name="Jung M.Y."/>
            <person name="Lee S.H."/>
        </authorList>
    </citation>
    <scope>NUCLEOTIDE SEQUENCE [LARGE SCALE GENOMIC DNA]</scope>
    <source>
        <strain evidence="3">WiKim39</strain>
    </source>
</reference>
<dbReference type="AlphaFoldDB" id="A0A1P8Q6E4"/>
<proteinExistence type="predicted"/>
<feature type="transmembrane region" description="Helical" evidence="1">
    <location>
        <begin position="165"/>
        <end position="182"/>
    </location>
</feature>
<feature type="transmembrane region" description="Helical" evidence="1">
    <location>
        <begin position="189"/>
        <end position="205"/>
    </location>
</feature>
<sequence length="490" mass="56204">MLVKFSDYISPALLATILAAIISGVLLFVSPIHGYADNGDFYRAMLTNSIYRLPYDHTSTIDYVVTKFGIYQYFNENGMIAFSSQTIFIQIALFFNKIFYSTKFFDIRFLGAVYYVFYLGAIYLLTKSFVYPYKRVRSYMVALLVVLVFADSSFTLYFNSFFAEPVMYIFMLYGFAAIMLLAKGSYKRNWPMITLFFVSIILLITDKSQNAPLALSFSAVSIGMMFLPHFRARRFAIMLGMFVLMGTGVFTYTAIKKEFNDVNQYQSFTHGVLMDTGDPSKKIEKQGMDEQFALLREEDYYPKTYTVIKVDNGVIQKKLLPNNGIGWTLKYYAHNPKQFGVLMDLASQDIMITQVKAVGDYIPSSHKPSKQLRYFTTYSQFMGAFFPGKFAFIIMLLIGLISCYSVGLYMDLREKRPHGVVRFFLVFGLCTIVFFVPIIAIVGDGDADLAKHIFMTPLSLDLMFVLFISDVLHHRLWDTSPREEFLDEAK</sequence>
<gene>
    <name evidence="2" type="ORF">BTM29_11695</name>
</gene>
<feature type="transmembrane region" description="Helical" evidence="1">
    <location>
        <begin position="138"/>
        <end position="159"/>
    </location>
</feature>
<keyword evidence="3" id="KW-1185">Reference proteome</keyword>
<dbReference type="STRING" id="1847728.BTM29_11695"/>
<keyword evidence="1" id="KW-1133">Transmembrane helix</keyword>
<organism evidence="2 3">
    <name type="scientific">Companilactobacillus allii</name>
    <dbReference type="NCBI Taxonomy" id="1847728"/>
    <lineage>
        <taxon>Bacteria</taxon>
        <taxon>Bacillati</taxon>
        <taxon>Bacillota</taxon>
        <taxon>Bacilli</taxon>
        <taxon>Lactobacillales</taxon>
        <taxon>Lactobacillaceae</taxon>
        <taxon>Companilactobacillus</taxon>
    </lineage>
</organism>
<dbReference type="KEGG" id="lalw:BTM29_11695"/>
<feature type="transmembrane region" description="Helical" evidence="1">
    <location>
        <begin position="421"/>
        <end position="442"/>
    </location>
</feature>
<keyword evidence="1" id="KW-0472">Membrane</keyword>